<name>A0ABS8EY17_9FIRM</name>
<keyword evidence="2" id="KW-1185">Reference proteome</keyword>
<sequence>MGYTVKDLLESNKFPEMQLINDDSGIDREIKGVRIIEVADMEKFLGGG</sequence>
<evidence type="ECO:0000313" key="1">
    <source>
        <dbReference type="EMBL" id="MCC2149962.1"/>
    </source>
</evidence>
<gene>
    <name evidence="1" type="ORF">LKD42_12015</name>
</gene>
<dbReference type="Proteomes" id="UP001299235">
    <property type="component" value="Unassembled WGS sequence"/>
</dbReference>
<evidence type="ECO:0000313" key="2">
    <source>
        <dbReference type="Proteomes" id="UP001299235"/>
    </source>
</evidence>
<reference evidence="1 2" key="1">
    <citation type="submission" date="2021-10" db="EMBL/GenBank/DDBJ databases">
        <title>Anaerobic single-cell dispensing facilitates the cultivation of human gut bacteria.</title>
        <authorList>
            <person name="Afrizal A."/>
        </authorList>
    </citation>
    <scope>NUCLEOTIDE SEQUENCE [LARGE SCALE GENOMIC DNA]</scope>
    <source>
        <strain evidence="1 2">CLA-AA-H246</strain>
    </source>
</reference>
<accession>A0ABS8EY17</accession>
<protein>
    <submittedName>
        <fullName evidence="1">Uncharacterized protein</fullName>
    </submittedName>
</protein>
<dbReference type="RefSeq" id="WP_248835844.1">
    <property type="nucleotide sequence ID" value="NZ_JAJEQE010000049.1"/>
</dbReference>
<proteinExistence type="predicted"/>
<dbReference type="EMBL" id="JAJEQE010000049">
    <property type="protein sequence ID" value="MCC2149962.1"/>
    <property type="molecule type" value="Genomic_DNA"/>
</dbReference>
<organism evidence="1 2">
    <name type="scientific">Hominisplanchenecus faecis</name>
    <dbReference type="NCBI Taxonomy" id="2885351"/>
    <lineage>
        <taxon>Bacteria</taxon>
        <taxon>Bacillati</taxon>
        <taxon>Bacillota</taxon>
        <taxon>Clostridia</taxon>
        <taxon>Lachnospirales</taxon>
        <taxon>Lachnospiraceae</taxon>
        <taxon>Hominisplanchenecus</taxon>
    </lineage>
</organism>
<comment type="caution">
    <text evidence="1">The sequence shown here is derived from an EMBL/GenBank/DDBJ whole genome shotgun (WGS) entry which is preliminary data.</text>
</comment>